<dbReference type="EMBL" id="WWCH01000001">
    <property type="protein sequence ID" value="MYM78756.1"/>
    <property type="molecule type" value="Genomic_DNA"/>
</dbReference>
<dbReference type="AlphaFoldDB" id="A0A6L8MA86"/>
<name>A0A6L8MA86_ACIBA</name>
<evidence type="ECO:0000313" key="3">
    <source>
        <dbReference type="Proteomes" id="UP000480763"/>
    </source>
</evidence>
<keyword evidence="1" id="KW-0732">Signal</keyword>
<reference evidence="2 3" key="1">
    <citation type="journal article" date="2017" name="Ann. Clin. Microbiol. Antimicrob.">
        <title>New eight genes identified at the clinical multidrug-resistant Acinetobacter baumannii DMS06669 strain in a Vietnam hospital.</title>
        <authorList>
            <person name="Si-Tuan N."/>
            <person name="Ngoc H.M."/>
            <person name="Hang P.T.T."/>
            <person name="Nguyen C."/>
            <person name="Van P.H."/>
            <person name="Huong N.T."/>
        </authorList>
    </citation>
    <scope>NUCLEOTIDE SEQUENCE [LARGE SCALE GENOMIC DNA]</scope>
    <source>
        <strain evidence="2 3">DMS06669</strain>
    </source>
</reference>
<feature type="signal peptide" evidence="1">
    <location>
        <begin position="1"/>
        <end position="19"/>
    </location>
</feature>
<dbReference type="Proteomes" id="UP000480763">
    <property type="component" value="Unassembled WGS sequence"/>
</dbReference>
<gene>
    <name evidence="2" type="ORF">GSE42_12545</name>
</gene>
<dbReference type="PROSITE" id="PS51257">
    <property type="entry name" value="PROKAR_LIPOPROTEIN"/>
    <property type="match status" value="1"/>
</dbReference>
<organism evidence="2 3">
    <name type="scientific">Acinetobacter baumannii</name>
    <dbReference type="NCBI Taxonomy" id="470"/>
    <lineage>
        <taxon>Bacteria</taxon>
        <taxon>Pseudomonadati</taxon>
        <taxon>Pseudomonadota</taxon>
        <taxon>Gammaproteobacteria</taxon>
        <taxon>Moraxellales</taxon>
        <taxon>Moraxellaceae</taxon>
        <taxon>Acinetobacter</taxon>
        <taxon>Acinetobacter calcoaceticus/baumannii complex</taxon>
    </lineage>
</organism>
<evidence type="ECO:0000256" key="1">
    <source>
        <dbReference type="SAM" id="SignalP"/>
    </source>
</evidence>
<feature type="chain" id="PRO_5043227048" description="Lipoprotein" evidence="1">
    <location>
        <begin position="20"/>
        <end position="145"/>
    </location>
</feature>
<dbReference type="RefSeq" id="WP_087937393.1">
    <property type="nucleotide sequence ID" value="NZ_CP059300.1"/>
</dbReference>
<evidence type="ECO:0000313" key="2">
    <source>
        <dbReference type="EMBL" id="MYM78756.1"/>
    </source>
</evidence>
<accession>A0A6L8MA86</accession>
<proteinExistence type="predicted"/>
<protein>
    <recommendedName>
        <fullName evidence="4">Lipoprotein</fullName>
    </recommendedName>
</protein>
<comment type="caution">
    <text evidence="2">The sequence shown here is derived from an EMBL/GenBank/DDBJ whole genome shotgun (WGS) entry which is preliminary data.</text>
</comment>
<sequence>MKSILLGLATICITVSCFADVHKFKGSDGSALLTNRKPEIRSGVNARTATTADLKPSSESKLDDNVNYVYEGTKKIVPTTETVKLGARDVYRRGWCKINNSIVPCYNYEKTLPATSFQIETSKSVAVTPEKVLQESIKNTSEKEK</sequence>
<evidence type="ECO:0008006" key="4">
    <source>
        <dbReference type="Google" id="ProtNLM"/>
    </source>
</evidence>